<feature type="domain" description="N-acetyltransferase" evidence="1">
    <location>
        <begin position="9"/>
        <end position="51"/>
    </location>
</feature>
<dbReference type="Gene3D" id="3.40.630.30">
    <property type="match status" value="1"/>
</dbReference>
<dbReference type="InterPro" id="IPR016181">
    <property type="entry name" value="Acyl_CoA_acyltransferase"/>
</dbReference>
<reference evidence="2" key="1">
    <citation type="submission" date="2019-08" db="EMBL/GenBank/DDBJ databases">
        <authorList>
            <person name="Kucharzyk K."/>
            <person name="Murdoch R.W."/>
            <person name="Higgins S."/>
            <person name="Loffler F."/>
        </authorList>
    </citation>
    <scope>NUCLEOTIDE SEQUENCE</scope>
</reference>
<dbReference type="AlphaFoldDB" id="A0A645IZD9"/>
<proteinExistence type="predicted"/>
<protein>
    <recommendedName>
        <fullName evidence="1">N-acetyltransferase domain-containing protein</fullName>
    </recommendedName>
</protein>
<evidence type="ECO:0000313" key="2">
    <source>
        <dbReference type="EMBL" id="MPN52573.1"/>
    </source>
</evidence>
<name>A0A645IZD9_9ZZZZ</name>
<evidence type="ECO:0000259" key="1">
    <source>
        <dbReference type="Pfam" id="PF13673"/>
    </source>
</evidence>
<dbReference type="GO" id="GO:0016747">
    <property type="term" value="F:acyltransferase activity, transferring groups other than amino-acyl groups"/>
    <property type="evidence" value="ECO:0007669"/>
    <property type="project" value="InterPro"/>
</dbReference>
<accession>A0A645IZD9</accession>
<dbReference type="EMBL" id="VSSQ01118815">
    <property type="protein sequence ID" value="MPN52573.1"/>
    <property type="molecule type" value="Genomic_DNA"/>
</dbReference>
<dbReference type="Pfam" id="PF13673">
    <property type="entry name" value="Acetyltransf_10"/>
    <property type="match status" value="1"/>
</dbReference>
<sequence>MERGIQVAREQFMAREIRIEAQSYAKGFYERFGFRQVSDEFLEDGIPHIEMLRIESEIVK</sequence>
<dbReference type="InterPro" id="IPR000182">
    <property type="entry name" value="GNAT_dom"/>
</dbReference>
<comment type="caution">
    <text evidence="2">The sequence shown here is derived from an EMBL/GenBank/DDBJ whole genome shotgun (WGS) entry which is preliminary data.</text>
</comment>
<organism evidence="2">
    <name type="scientific">bioreactor metagenome</name>
    <dbReference type="NCBI Taxonomy" id="1076179"/>
    <lineage>
        <taxon>unclassified sequences</taxon>
        <taxon>metagenomes</taxon>
        <taxon>ecological metagenomes</taxon>
    </lineage>
</organism>
<dbReference type="SUPFAM" id="SSF55729">
    <property type="entry name" value="Acyl-CoA N-acyltransferases (Nat)"/>
    <property type="match status" value="1"/>
</dbReference>
<gene>
    <name evidence="2" type="ORF">SDC9_200235</name>
</gene>